<keyword evidence="1" id="KW-1133">Transmembrane helix</keyword>
<organism evidence="3 4">
    <name type="scientific">Anoxybacillus andreesenii</name>
    <dbReference type="NCBI Taxonomy" id="1325932"/>
    <lineage>
        <taxon>Bacteria</taxon>
        <taxon>Bacillati</taxon>
        <taxon>Bacillota</taxon>
        <taxon>Bacilli</taxon>
        <taxon>Bacillales</taxon>
        <taxon>Anoxybacillaceae</taxon>
        <taxon>Anoxybacillus</taxon>
    </lineage>
</organism>
<dbReference type="RefSeq" id="WP_307151609.1">
    <property type="nucleotide sequence ID" value="NZ_JAUSTU010000020.1"/>
</dbReference>
<keyword evidence="1" id="KW-0472">Membrane</keyword>
<evidence type="ECO:0000313" key="4">
    <source>
        <dbReference type="Proteomes" id="UP001231362"/>
    </source>
</evidence>
<name>A0ABT9V860_9BACL</name>
<protein>
    <submittedName>
        <fullName evidence="3">CHASE3 domain sensor protein</fullName>
    </submittedName>
</protein>
<evidence type="ECO:0000313" key="3">
    <source>
        <dbReference type="EMBL" id="MDQ0157138.1"/>
    </source>
</evidence>
<dbReference type="InterPro" id="IPR007891">
    <property type="entry name" value="CHASE3"/>
</dbReference>
<sequence length="188" mass="21198">MAKRHSIKFKLGLSIIIIIGIFSAVSTLAVLNFGNLISNNLEDKKSWEVLSIIDGLQETTREAGITIQQSDESPSNVINNLRTDIDKDFESLYSLTADNSEQQQLLKKSEHYINDFYSKIEDIITSSSADDEATLKNKIMEAARPADMTGDNKTDEFQDSLTKITDIENAELLERDNQTKQLQSQHNR</sequence>
<proteinExistence type="predicted"/>
<dbReference type="EMBL" id="JAUSTU010000020">
    <property type="protein sequence ID" value="MDQ0157138.1"/>
    <property type="molecule type" value="Genomic_DNA"/>
</dbReference>
<accession>A0ABT9V860</accession>
<dbReference type="Proteomes" id="UP001231362">
    <property type="component" value="Unassembled WGS sequence"/>
</dbReference>
<feature type="transmembrane region" description="Helical" evidence="1">
    <location>
        <begin position="12"/>
        <end position="34"/>
    </location>
</feature>
<feature type="domain" description="CHASE3" evidence="2">
    <location>
        <begin position="79"/>
        <end position="177"/>
    </location>
</feature>
<comment type="caution">
    <text evidence="3">The sequence shown here is derived from an EMBL/GenBank/DDBJ whole genome shotgun (WGS) entry which is preliminary data.</text>
</comment>
<gene>
    <name evidence="3" type="ORF">J2S07_003466</name>
</gene>
<reference evidence="3 4" key="1">
    <citation type="submission" date="2023-07" db="EMBL/GenBank/DDBJ databases">
        <title>Genomic Encyclopedia of Type Strains, Phase IV (KMG-IV): sequencing the most valuable type-strain genomes for metagenomic binning, comparative biology and taxonomic classification.</title>
        <authorList>
            <person name="Goeker M."/>
        </authorList>
    </citation>
    <scope>NUCLEOTIDE SEQUENCE [LARGE SCALE GENOMIC DNA]</scope>
    <source>
        <strain evidence="3 4">DSM 23948</strain>
    </source>
</reference>
<keyword evidence="1" id="KW-0812">Transmembrane</keyword>
<evidence type="ECO:0000256" key="1">
    <source>
        <dbReference type="SAM" id="Phobius"/>
    </source>
</evidence>
<keyword evidence="4" id="KW-1185">Reference proteome</keyword>
<evidence type="ECO:0000259" key="2">
    <source>
        <dbReference type="Pfam" id="PF05227"/>
    </source>
</evidence>
<dbReference type="Pfam" id="PF05227">
    <property type="entry name" value="CHASE3"/>
    <property type="match status" value="1"/>
</dbReference>